<dbReference type="OMA" id="LCLTGVY"/>
<feature type="transmembrane region" description="Helical" evidence="2">
    <location>
        <begin position="172"/>
        <end position="195"/>
    </location>
</feature>
<keyword evidence="2" id="KW-1133">Transmembrane helix</keyword>
<proteinExistence type="predicted"/>
<dbReference type="AlphaFoldDB" id="A0A804I9I4"/>
<dbReference type="Proteomes" id="UP000012960">
    <property type="component" value="Unplaced"/>
</dbReference>
<gene>
    <name evidence="3" type="ORF">GSMUA_210410.1</name>
</gene>
<protein>
    <submittedName>
        <fullName evidence="3">(wild Malaysian banana) hypothetical protein</fullName>
    </submittedName>
</protein>
<evidence type="ECO:0000313" key="3">
    <source>
        <dbReference type="EMBL" id="CAG1849455.1"/>
    </source>
</evidence>
<sequence length="232" mass="24486">MAESEGVDQRSNGAPGDGGGGVARPIKIEFDPVTPGGGETLYSVICDFVAGVASPPPPSLLQRLRSSAAKAAPRLREASRISVRDLLLWTRRGGPLRALFVISVGTISLLALTGLLSFIIFLFVATLNAVVVSLLMSLAAAGGFLAVFFACLTAIYIGAVSFAIFIISTATISAIIAIIIATGWIGFFWIIWLAVKKSLVLTKRSVRMTSSAISAYSVARQTNQNPRVESKE</sequence>
<reference evidence="4" key="2">
    <citation type="submission" date="2021-05" db="UniProtKB">
        <authorList>
            <consortium name="EnsemblPlants"/>
        </authorList>
    </citation>
    <scope>IDENTIFICATION</scope>
    <source>
        <strain evidence="4">subsp. malaccensis</strain>
    </source>
</reference>
<dbReference type="Gramene" id="Ma03_t07510.1">
    <property type="protein sequence ID" value="Ma03_p07510.1"/>
    <property type="gene ID" value="Ma03_g07510"/>
</dbReference>
<evidence type="ECO:0000313" key="4">
    <source>
        <dbReference type="EnsemblPlants" id="Ma03_p07510.1"/>
    </source>
</evidence>
<name>A0A804I9I4_MUSAM</name>
<accession>A0A804I9I4</accession>
<keyword evidence="5" id="KW-1185">Reference proteome</keyword>
<evidence type="ECO:0000256" key="2">
    <source>
        <dbReference type="SAM" id="Phobius"/>
    </source>
</evidence>
<keyword evidence="2" id="KW-0472">Membrane</keyword>
<feature type="transmembrane region" description="Helical" evidence="2">
    <location>
        <begin position="145"/>
        <end position="166"/>
    </location>
</feature>
<dbReference type="PANTHER" id="PTHR35508">
    <property type="entry name" value="VOLTAGE-DEPENDENT L-TYPE CALCIUM CHANNEL SUBUNIT"/>
    <property type="match status" value="1"/>
</dbReference>
<organism evidence="4 5">
    <name type="scientific">Musa acuminata subsp. malaccensis</name>
    <name type="common">Wild banana</name>
    <name type="synonym">Musa malaccensis</name>
    <dbReference type="NCBI Taxonomy" id="214687"/>
    <lineage>
        <taxon>Eukaryota</taxon>
        <taxon>Viridiplantae</taxon>
        <taxon>Streptophyta</taxon>
        <taxon>Embryophyta</taxon>
        <taxon>Tracheophyta</taxon>
        <taxon>Spermatophyta</taxon>
        <taxon>Magnoliopsida</taxon>
        <taxon>Liliopsida</taxon>
        <taxon>Zingiberales</taxon>
        <taxon>Musaceae</taxon>
        <taxon>Musa</taxon>
    </lineage>
</organism>
<keyword evidence="2" id="KW-0812">Transmembrane</keyword>
<dbReference type="EMBL" id="HG996468">
    <property type="protein sequence ID" value="CAG1849455.1"/>
    <property type="molecule type" value="Genomic_DNA"/>
</dbReference>
<feature type="transmembrane region" description="Helical" evidence="2">
    <location>
        <begin position="118"/>
        <end position="138"/>
    </location>
</feature>
<dbReference type="PANTHER" id="PTHR35508:SF1">
    <property type="entry name" value="VOLTAGE-DEPENDENT L-TYPE CALCIUM CHANNEL SUBUNIT"/>
    <property type="match status" value="1"/>
</dbReference>
<reference evidence="3" key="1">
    <citation type="submission" date="2021-03" db="EMBL/GenBank/DDBJ databases">
        <authorList>
            <consortium name="Genoscope - CEA"/>
            <person name="William W."/>
        </authorList>
    </citation>
    <scope>NUCLEOTIDE SEQUENCE</scope>
    <source>
        <strain evidence="3">Doubled-haploid Pahang</strain>
    </source>
</reference>
<evidence type="ECO:0000256" key="1">
    <source>
        <dbReference type="SAM" id="MobiDB-lite"/>
    </source>
</evidence>
<feature type="transmembrane region" description="Helical" evidence="2">
    <location>
        <begin position="94"/>
        <end position="112"/>
    </location>
</feature>
<evidence type="ECO:0000313" key="5">
    <source>
        <dbReference type="Proteomes" id="UP000012960"/>
    </source>
</evidence>
<dbReference type="OrthoDB" id="1925129at2759"/>
<feature type="region of interest" description="Disordered" evidence="1">
    <location>
        <begin position="1"/>
        <end position="22"/>
    </location>
</feature>
<dbReference type="EnsemblPlants" id="Ma03_t07510.1">
    <property type="protein sequence ID" value="Ma03_p07510.1"/>
    <property type="gene ID" value="Ma03_g07510"/>
</dbReference>